<protein>
    <submittedName>
        <fullName evidence="2">Putative enzyme related to lactoylglutathione lyase</fullName>
    </submittedName>
</protein>
<keyword evidence="2" id="KW-0456">Lyase</keyword>
<dbReference type="Proteomes" id="UP000256310">
    <property type="component" value="Unassembled WGS sequence"/>
</dbReference>
<dbReference type="InterPro" id="IPR004360">
    <property type="entry name" value="Glyas_Fos-R_dOase_dom"/>
</dbReference>
<gene>
    <name evidence="2" type="ORF">DFR46_2627</name>
</gene>
<dbReference type="RefSeq" id="WP_116236829.1">
    <property type="nucleotide sequence ID" value="NZ_QRDP01000004.1"/>
</dbReference>
<evidence type="ECO:0000313" key="3">
    <source>
        <dbReference type="Proteomes" id="UP000256310"/>
    </source>
</evidence>
<feature type="domain" description="VOC" evidence="1">
    <location>
        <begin position="7"/>
        <end position="120"/>
    </location>
</feature>
<organism evidence="2 3">
    <name type="scientific">Parasphingopyxis lamellibrachiae</name>
    <dbReference type="NCBI Taxonomy" id="680125"/>
    <lineage>
        <taxon>Bacteria</taxon>
        <taxon>Pseudomonadati</taxon>
        <taxon>Pseudomonadota</taxon>
        <taxon>Alphaproteobacteria</taxon>
        <taxon>Sphingomonadales</taxon>
        <taxon>Sphingomonadaceae</taxon>
        <taxon>Parasphingopyxis</taxon>
    </lineage>
</organism>
<dbReference type="OrthoDB" id="2453533at2"/>
<dbReference type="PROSITE" id="PS51819">
    <property type="entry name" value="VOC"/>
    <property type="match status" value="1"/>
</dbReference>
<sequence>MAMEFDGGLTCGLGVSDLGKAISWYEDVLGFALLYRMDDIAWAELSTSVDKVNLGLSQVEEVKQGGGVTPTFGVKNIEAAQAELDARGIKQDGAIQTIPEMVRLLTFFDPDGNTLMFYEDLSGSS</sequence>
<dbReference type="InterPro" id="IPR029068">
    <property type="entry name" value="Glyas_Bleomycin-R_OHBP_Dase"/>
</dbReference>
<proteinExistence type="predicted"/>
<dbReference type="Pfam" id="PF00903">
    <property type="entry name" value="Glyoxalase"/>
    <property type="match status" value="1"/>
</dbReference>
<dbReference type="SUPFAM" id="SSF54593">
    <property type="entry name" value="Glyoxalase/Bleomycin resistance protein/Dihydroxybiphenyl dioxygenase"/>
    <property type="match status" value="1"/>
</dbReference>
<dbReference type="EMBL" id="QRDP01000004">
    <property type="protein sequence ID" value="RED17577.1"/>
    <property type="molecule type" value="Genomic_DNA"/>
</dbReference>
<accession>A0A3D9FJ22</accession>
<dbReference type="AlphaFoldDB" id="A0A3D9FJ22"/>
<dbReference type="InterPro" id="IPR037523">
    <property type="entry name" value="VOC_core"/>
</dbReference>
<dbReference type="CDD" id="cd06587">
    <property type="entry name" value="VOC"/>
    <property type="match status" value="1"/>
</dbReference>
<evidence type="ECO:0000313" key="2">
    <source>
        <dbReference type="EMBL" id="RED17577.1"/>
    </source>
</evidence>
<dbReference type="GO" id="GO:0016829">
    <property type="term" value="F:lyase activity"/>
    <property type="evidence" value="ECO:0007669"/>
    <property type="project" value="UniProtKB-KW"/>
</dbReference>
<evidence type="ECO:0000259" key="1">
    <source>
        <dbReference type="PROSITE" id="PS51819"/>
    </source>
</evidence>
<keyword evidence="3" id="KW-1185">Reference proteome</keyword>
<comment type="caution">
    <text evidence="2">The sequence shown here is derived from an EMBL/GenBank/DDBJ whole genome shotgun (WGS) entry which is preliminary data.</text>
</comment>
<reference evidence="2 3" key="1">
    <citation type="submission" date="2018-07" db="EMBL/GenBank/DDBJ databases">
        <title>Genomic Encyclopedia of Type Strains, Phase IV (KMG-IV): sequencing the most valuable type-strain genomes for metagenomic binning, comparative biology and taxonomic classification.</title>
        <authorList>
            <person name="Goeker M."/>
        </authorList>
    </citation>
    <scope>NUCLEOTIDE SEQUENCE [LARGE SCALE GENOMIC DNA]</scope>
    <source>
        <strain evidence="2 3">DSM 26725</strain>
    </source>
</reference>
<dbReference type="Gene3D" id="3.10.180.10">
    <property type="entry name" value="2,3-Dihydroxybiphenyl 1,2-Dioxygenase, domain 1"/>
    <property type="match status" value="1"/>
</dbReference>
<name>A0A3D9FJ22_9SPHN</name>